<reference evidence="1 2" key="1">
    <citation type="submission" date="2018-05" db="EMBL/GenBank/DDBJ databases">
        <title>Antimicrobial susceptibility testing and genomic analysis of Arcobacter skirrowii strains and one Arcobacter butzleri isolated from German poultry farms.</title>
        <authorList>
            <person name="Haenel I."/>
            <person name="Hotzel H."/>
            <person name="Tomaso H."/>
            <person name="Busch A."/>
        </authorList>
    </citation>
    <scope>NUCLEOTIDE SEQUENCE [LARGE SCALE GENOMIC DNA]</scope>
    <source>
        <strain evidence="2">v</strain>
    </source>
</reference>
<dbReference type="RefSeq" id="WP_109158336.1">
    <property type="nucleotide sequence ID" value="NZ_QEYI01000003.1"/>
</dbReference>
<protein>
    <submittedName>
        <fullName evidence="1">Uncharacterized protein</fullName>
    </submittedName>
</protein>
<dbReference type="AlphaFoldDB" id="A0A2U2C0X0"/>
<sequence length="125" mass="13890">MKLKEFIKQSIIEISEAVQEANTYFGDNEINGIVNPEFIYESGKDKRAFTMPSYKESPNENRFIENIDFDVAVTTGGEISGEAKGGIKIASFEIGGKGSIVDKQQNVSRIKFMIPVCLPTGKYNK</sequence>
<proteinExistence type="predicted"/>
<dbReference type="Proteomes" id="UP000245014">
    <property type="component" value="Unassembled WGS sequence"/>
</dbReference>
<accession>A0A2U2C0X0</accession>
<name>A0A2U2C0X0_9BACT</name>
<evidence type="ECO:0000313" key="2">
    <source>
        <dbReference type="Proteomes" id="UP000245014"/>
    </source>
</evidence>
<dbReference type="EMBL" id="QEYI01000003">
    <property type="protein sequence ID" value="PWE21611.1"/>
    <property type="molecule type" value="Genomic_DNA"/>
</dbReference>
<evidence type="ECO:0000313" key="1">
    <source>
        <dbReference type="EMBL" id="PWE21611.1"/>
    </source>
</evidence>
<gene>
    <name evidence="1" type="ORF">DF188_05190</name>
</gene>
<comment type="caution">
    <text evidence="1">The sequence shown here is derived from an EMBL/GenBank/DDBJ whole genome shotgun (WGS) entry which is preliminary data.</text>
</comment>
<organism evidence="1 2">
    <name type="scientific">Aliarcobacter skirrowii</name>
    <dbReference type="NCBI Taxonomy" id="28200"/>
    <lineage>
        <taxon>Bacteria</taxon>
        <taxon>Pseudomonadati</taxon>
        <taxon>Campylobacterota</taxon>
        <taxon>Epsilonproteobacteria</taxon>
        <taxon>Campylobacterales</taxon>
        <taxon>Arcobacteraceae</taxon>
        <taxon>Aliarcobacter</taxon>
    </lineage>
</organism>